<name>A0ABQ5B129_9ASTR</name>
<reference evidence="3" key="1">
    <citation type="journal article" date="2022" name="Int. J. Mol. Sci.">
        <title>Draft Genome of Tanacetum Coccineum: Genomic Comparison of Closely Related Tanacetum-Family Plants.</title>
        <authorList>
            <person name="Yamashiro T."/>
            <person name="Shiraishi A."/>
            <person name="Nakayama K."/>
            <person name="Satake H."/>
        </authorList>
    </citation>
    <scope>NUCLEOTIDE SEQUENCE</scope>
</reference>
<feature type="compositionally biased region" description="Low complexity" evidence="2">
    <location>
        <begin position="1"/>
        <end position="40"/>
    </location>
</feature>
<dbReference type="EMBL" id="BQNB010012725">
    <property type="protein sequence ID" value="GJT07111.1"/>
    <property type="molecule type" value="Genomic_DNA"/>
</dbReference>
<evidence type="ECO:0000313" key="4">
    <source>
        <dbReference type="Proteomes" id="UP001151760"/>
    </source>
</evidence>
<feature type="region of interest" description="Disordered" evidence="2">
    <location>
        <begin position="82"/>
        <end position="106"/>
    </location>
</feature>
<feature type="coiled-coil region" evidence="1">
    <location>
        <begin position="136"/>
        <end position="177"/>
    </location>
</feature>
<feature type="region of interest" description="Disordered" evidence="2">
    <location>
        <begin position="403"/>
        <end position="425"/>
    </location>
</feature>
<reference evidence="3" key="2">
    <citation type="submission" date="2022-01" db="EMBL/GenBank/DDBJ databases">
        <authorList>
            <person name="Yamashiro T."/>
            <person name="Shiraishi A."/>
            <person name="Satake H."/>
            <person name="Nakayama K."/>
        </authorList>
    </citation>
    <scope>NUCLEOTIDE SEQUENCE</scope>
</reference>
<keyword evidence="4" id="KW-1185">Reference proteome</keyword>
<comment type="caution">
    <text evidence="3">The sequence shown here is derived from an EMBL/GenBank/DDBJ whole genome shotgun (WGS) entry which is preliminary data.</text>
</comment>
<protein>
    <submittedName>
        <fullName evidence="3">Uncharacterized protein</fullName>
    </submittedName>
</protein>
<evidence type="ECO:0000313" key="3">
    <source>
        <dbReference type="EMBL" id="GJT07111.1"/>
    </source>
</evidence>
<evidence type="ECO:0000256" key="2">
    <source>
        <dbReference type="SAM" id="MobiDB-lite"/>
    </source>
</evidence>
<gene>
    <name evidence="3" type="ORF">Tco_0841573</name>
</gene>
<dbReference type="Proteomes" id="UP001151760">
    <property type="component" value="Unassembled WGS sequence"/>
</dbReference>
<sequence length="557" mass="63735">MVVQNQPQPSTITQTPTTSTQTSTTIQPTTSIQPSQPQKQQLRKTRRKVTEVPQPSKPIHVPNEAVYEEMDDSLVRAATTATSLDAEHDRGGGPRCQETMGDTSAQTRFERVSKQSNDPLLAGVNTPQSGEDSLKLQELMALCTTLQQRVLDLEKTKTSQQIRIESLEIKVKKLQRSKKSRSHKLKRLYKGRIANIDAAKDIYLANVHRDEDMFGVNDLDGDEVVVETKVASKDVNLSVDEVTLAQTLQKMKSTTSKAKRVVIQERGQDQMRFDEETVIKLQAEFDEEERIAREKDEANIVLTEEWDDIQAKIDADYQLAQIFQAEEQEELSDAEKARLFVQLLGTRRKHFAAKRAEEKRNKPPTQAQQRRIMCTYLKNMEGWKAEMVEENLKKAELKVMEGSSKRAGEALEQESTKKQKVDEDKSTTELQSLMEVIPDEEEVAIDDIPLATKVFSKMLKSFSREDLEDLYKLVRAKYMSTRPVEDLDLVLWNDLKNMFEPHVEDAVSKFAYLYAGREKVSPTPPTIIYMLNKKLQVDYFSEMAYQLLKLLTKQLKK</sequence>
<organism evidence="3 4">
    <name type="scientific">Tanacetum coccineum</name>
    <dbReference type="NCBI Taxonomy" id="301880"/>
    <lineage>
        <taxon>Eukaryota</taxon>
        <taxon>Viridiplantae</taxon>
        <taxon>Streptophyta</taxon>
        <taxon>Embryophyta</taxon>
        <taxon>Tracheophyta</taxon>
        <taxon>Spermatophyta</taxon>
        <taxon>Magnoliopsida</taxon>
        <taxon>eudicotyledons</taxon>
        <taxon>Gunneridae</taxon>
        <taxon>Pentapetalae</taxon>
        <taxon>asterids</taxon>
        <taxon>campanulids</taxon>
        <taxon>Asterales</taxon>
        <taxon>Asteraceae</taxon>
        <taxon>Asteroideae</taxon>
        <taxon>Anthemideae</taxon>
        <taxon>Anthemidinae</taxon>
        <taxon>Tanacetum</taxon>
    </lineage>
</organism>
<evidence type="ECO:0000256" key="1">
    <source>
        <dbReference type="SAM" id="Coils"/>
    </source>
</evidence>
<accession>A0ABQ5B129</accession>
<feature type="region of interest" description="Disordered" evidence="2">
    <location>
        <begin position="1"/>
        <end position="64"/>
    </location>
</feature>
<keyword evidence="1" id="KW-0175">Coiled coil</keyword>
<proteinExistence type="predicted"/>